<dbReference type="PANTHER" id="PTHR24346">
    <property type="entry name" value="MAP/MICROTUBULE AFFINITY-REGULATING KINASE"/>
    <property type="match status" value="1"/>
</dbReference>
<dbReference type="PROSITE" id="PS50011">
    <property type="entry name" value="PROTEIN_KINASE_DOM"/>
    <property type="match status" value="1"/>
</dbReference>
<evidence type="ECO:0000256" key="5">
    <source>
        <dbReference type="ARBA" id="ARBA00022777"/>
    </source>
</evidence>
<name>A0A1B6JVS2_9HEMI</name>
<dbReference type="GO" id="GO:0005524">
    <property type="term" value="F:ATP binding"/>
    <property type="evidence" value="ECO:0007669"/>
    <property type="project" value="UniProtKB-UniRule"/>
</dbReference>
<dbReference type="GO" id="GO:0000226">
    <property type="term" value="P:microtubule cytoskeleton organization"/>
    <property type="evidence" value="ECO:0007669"/>
    <property type="project" value="TreeGrafter"/>
</dbReference>
<organism evidence="12">
    <name type="scientific">Homalodisca liturata</name>
    <dbReference type="NCBI Taxonomy" id="320908"/>
    <lineage>
        <taxon>Eukaryota</taxon>
        <taxon>Metazoa</taxon>
        <taxon>Ecdysozoa</taxon>
        <taxon>Arthropoda</taxon>
        <taxon>Hexapoda</taxon>
        <taxon>Insecta</taxon>
        <taxon>Pterygota</taxon>
        <taxon>Neoptera</taxon>
        <taxon>Paraneoptera</taxon>
        <taxon>Hemiptera</taxon>
        <taxon>Auchenorrhyncha</taxon>
        <taxon>Membracoidea</taxon>
        <taxon>Cicadellidae</taxon>
        <taxon>Cicadellinae</taxon>
        <taxon>Proconiini</taxon>
        <taxon>Homalodisca</taxon>
    </lineage>
</organism>
<comment type="similarity">
    <text evidence="10">Belongs to the protein kinase superfamily.</text>
</comment>
<dbReference type="GO" id="GO:0005737">
    <property type="term" value="C:cytoplasm"/>
    <property type="evidence" value="ECO:0007669"/>
    <property type="project" value="TreeGrafter"/>
</dbReference>
<accession>A0A1B6JVS2</accession>
<keyword evidence="2 10" id="KW-0723">Serine/threonine-protein kinase</keyword>
<feature type="binding site" evidence="9">
    <location>
        <position position="80"/>
    </location>
    <ligand>
        <name>ATP</name>
        <dbReference type="ChEBI" id="CHEBI:30616"/>
    </ligand>
</feature>
<evidence type="ECO:0000313" key="12">
    <source>
        <dbReference type="EMBL" id="JAT03318.1"/>
    </source>
</evidence>
<dbReference type="GO" id="GO:0050321">
    <property type="term" value="F:tau-protein kinase activity"/>
    <property type="evidence" value="ECO:0007669"/>
    <property type="project" value="TreeGrafter"/>
</dbReference>
<evidence type="ECO:0000259" key="11">
    <source>
        <dbReference type="PROSITE" id="PS50011"/>
    </source>
</evidence>
<comment type="catalytic activity">
    <reaction evidence="7">
        <text>L-threonyl-[protein] + ATP = O-phospho-L-threonyl-[protein] + ADP + H(+)</text>
        <dbReference type="Rhea" id="RHEA:46608"/>
        <dbReference type="Rhea" id="RHEA-COMP:11060"/>
        <dbReference type="Rhea" id="RHEA-COMP:11605"/>
        <dbReference type="ChEBI" id="CHEBI:15378"/>
        <dbReference type="ChEBI" id="CHEBI:30013"/>
        <dbReference type="ChEBI" id="CHEBI:30616"/>
        <dbReference type="ChEBI" id="CHEBI:61977"/>
        <dbReference type="ChEBI" id="CHEBI:456216"/>
        <dbReference type="EC" id="2.7.11.1"/>
    </reaction>
</comment>
<evidence type="ECO:0000256" key="8">
    <source>
        <dbReference type="ARBA" id="ARBA00048679"/>
    </source>
</evidence>
<sequence length="397" mass="44605">MPDNLVRPEPDVNVDGATQVPSTLYEKCIHNLHHDHKWQQETSLGKRVGLYRLQGEVGRGNFSYVKMAIHELTKERVAIKVLDKAKLTAKARRMLTREIASMERVHHPNIIRLYEVVETYSKLHLVMEFANGGELFNKLTTEGKLGEPEAKAIFIQLLSAVKHIHERNIIHRDIKAENVFLGPRGVVKLGDFGFSTQLTSGSRELLHTFCGSPPYAAPELFQDASYEGGPVDIWALGVLMFFMTTGHMPFPADSIAGLKRSILLGVITIPPHLSSPCRVLVRAILRQTPKDRLTVDQIMESEWMKDATRSQVECEPWSMLPTVNTEQSLSEIERTGLERLSAMGISAEMLREQTHQGARSPVIATYRIVIHRLQNNALLPPIAPPPRVPKSRTCVLL</sequence>
<evidence type="ECO:0000256" key="6">
    <source>
        <dbReference type="ARBA" id="ARBA00022840"/>
    </source>
</evidence>
<comment type="catalytic activity">
    <reaction evidence="8">
        <text>L-seryl-[protein] + ATP = O-phospho-L-seryl-[protein] + ADP + H(+)</text>
        <dbReference type="Rhea" id="RHEA:17989"/>
        <dbReference type="Rhea" id="RHEA-COMP:9863"/>
        <dbReference type="Rhea" id="RHEA-COMP:11604"/>
        <dbReference type="ChEBI" id="CHEBI:15378"/>
        <dbReference type="ChEBI" id="CHEBI:29999"/>
        <dbReference type="ChEBI" id="CHEBI:30616"/>
        <dbReference type="ChEBI" id="CHEBI:83421"/>
        <dbReference type="ChEBI" id="CHEBI:456216"/>
        <dbReference type="EC" id="2.7.11.1"/>
    </reaction>
</comment>
<dbReference type="PANTHER" id="PTHR24346:SF49">
    <property type="entry name" value="NIM1 SERINE_THREONINE PROTEIN KINASE"/>
    <property type="match status" value="1"/>
</dbReference>
<dbReference type="InterPro" id="IPR008271">
    <property type="entry name" value="Ser/Thr_kinase_AS"/>
</dbReference>
<evidence type="ECO:0000256" key="9">
    <source>
        <dbReference type="PROSITE-ProRule" id="PRU10141"/>
    </source>
</evidence>
<evidence type="ECO:0000256" key="4">
    <source>
        <dbReference type="ARBA" id="ARBA00022741"/>
    </source>
</evidence>
<evidence type="ECO:0000256" key="2">
    <source>
        <dbReference type="ARBA" id="ARBA00022527"/>
    </source>
</evidence>
<dbReference type="EMBL" id="GECU01004389">
    <property type="protein sequence ID" value="JAT03318.1"/>
    <property type="molecule type" value="Transcribed_RNA"/>
</dbReference>
<evidence type="ECO:0000256" key="7">
    <source>
        <dbReference type="ARBA" id="ARBA00047899"/>
    </source>
</evidence>
<gene>
    <name evidence="12" type="ORF">g.17125</name>
</gene>
<dbReference type="SUPFAM" id="SSF56112">
    <property type="entry name" value="Protein kinase-like (PK-like)"/>
    <property type="match status" value="1"/>
</dbReference>
<dbReference type="PROSITE" id="PS00107">
    <property type="entry name" value="PROTEIN_KINASE_ATP"/>
    <property type="match status" value="1"/>
</dbReference>
<evidence type="ECO:0000256" key="1">
    <source>
        <dbReference type="ARBA" id="ARBA00012513"/>
    </source>
</evidence>
<dbReference type="FunFam" id="1.10.510.10:FF:000571">
    <property type="entry name" value="Maternal embryonic leucine zipper kinase"/>
    <property type="match status" value="1"/>
</dbReference>
<dbReference type="FunFam" id="3.30.200.20:FF:000003">
    <property type="entry name" value="Non-specific serine/threonine protein kinase"/>
    <property type="match status" value="1"/>
</dbReference>
<protein>
    <recommendedName>
        <fullName evidence="1">non-specific serine/threonine protein kinase</fullName>
        <ecNumber evidence="1">2.7.11.1</ecNumber>
    </recommendedName>
</protein>
<dbReference type="EC" id="2.7.11.1" evidence="1"/>
<evidence type="ECO:0000256" key="10">
    <source>
        <dbReference type="RuleBase" id="RU000304"/>
    </source>
</evidence>
<dbReference type="GO" id="GO:0035556">
    <property type="term" value="P:intracellular signal transduction"/>
    <property type="evidence" value="ECO:0007669"/>
    <property type="project" value="TreeGrafter"/>
</dbReference>
<keyword evidence="4 9" id="KW-0547">Nucleotide-binding</keyword>
<dbReference type="Gene3D" id="1.10.510.10">
    <property type="entry name" value="Transferase(Phosphotransferase) domain 1"/>
    <property type="match status" value="1"/>
</dbReference>
<dbReference type="InterPro" id="IPR017441">
    <property type="entry name" value="Protein_kinase_ATP_BS"/>
</dbReference>
<feature type="domain" description="Protein kinase" evidence="11">
    <location>
        <begin position="51"/>
        <end position="304"/>
    </location>
</feature>
<dbReference type="SMART" id="SM00220">
    <property type="entry name" value="S_TKc"/>
    <property type="match status" value="1"/>
</dbReference>
<dbReference type="PROSITE" id="PS00108">
    <property type="entry name" value="PROTEIN_KINASE_ST"/>
    <property type="match status" value="1"/>
</dbReference>
<reference evidence="12" key="1">
    <citation type="submission" date="2015-11" db="EMBL/GenBank/DDBJ databases">
        <title>De novo transcriptome assembly of four potential Pierce s Disease insect vectors from Arizona vineyards.</title>
        <authorList>
            <person name="Tassone E.E."/>
        </authorList>
    </citation>
    <scope>NUCLEOTIDE SEQUENCE</scope>
</reference>
<keyword evidence="3" id="KW-0808">Transferase</keyword>
<dbReference type="InterPro" id="IPR011009">
    <property type="entry name" value="Kinase-like_dom_sf"/>
</dbReference>
<evidence type="ECO:0000256" key="3">
    <source>
        <dbReference type="ARBA" id="ARBA00022679"/>
    </source>
</evidence>
<dbReference type="InterPro" id="IPR000719">
    <property type="entry name" value="Prot_kinase_dom"/>
</dbReference>
<keyword evidence="5" id="KW-0418">Kinase</keyword>
<dbReference type="AlphaFoldDB" id="A0A1B6JVS2"/>
<keyword evidence="6 9" id="KW-0067">ATP-binding</keyword>
<dbReference type="Pfam" id="PF00069">
    <property type="entry name" value="Pkinase"/>
    <property type="match status" value="1"/>
</dbReference>
<proteinExistence type="inferred from homology"/>